<sequence>MDGCGANFKQKTVQNILQEHFKDDKTKINTDAVKLVTEVSRIFVLEAATRAAIQAKKDMSDEVMIDHFEKILPQLLLDL</sequence>
<evidence type="ECO:0000256" key="8">
    <source>
        <dbReference type="ARBA" id="ARBA00047146"/>
    </source>
</evidence>
<dbReference type="GO" id="GO:0003677">
    <property type="term" value="F:DNA binding"/>
    <property type="evidence" value="ECO:0007669"/>
    <property type="project" value="UniProtKB-KW"/>
</dbReference>
<dbReference type="GO" id="GO:0071821">
    <property type="term" value="C:FANCM-MHF complex"/>
    <property type="evidence" value="ECO:0007669"/>
    <property type="project" value="TreeGrafter"/>
</dbReference>
<comment type="similarity">
    <text evidence="2">Belongs to the CENP-X/MHF2 family.</text>
</comment>
<dbReference type="CDD" id="cd22921">
    <property type="entry name" value="HFD_CENP-X"/>
    <property type="match status" value="1"/>
</dbReference>
<protein>
    <recommendedName>
        <fullName evidence="3">Centromere protein X</fullName>
    </recommendedName>
</protein>
<keyword evidence="5" id="KW-0238">DNA-binding</keyword>
<dbReference type="Proteomes" id="UP001347796">
    <property type="component" value="Unassembled WGS sequence"/>
</dbReference>
<dbReference type="InterPro" id="IPR018552">
    <property type="entry name" value="CENP-X"/>
</dbReference>
<evidence type="ECO:0000256" key="6">
    <source>
        <dbReference type="ARBA" id="ARBA00023204"/>
    </source>
</evidence>
<comment type="caution">
    <text evidence="9">The sequence shown here is derived from an EMBL/GenBank/DDBJ whole genome shotgun (WGS) entry which is preliminary data.</text>
</comment>
<evidence type="ECO:0000256" key="5">
    <source>
        <dbReference type="ARBA" id="ARBA00023125"/>
    </source>
</evidence>
<comment type="subunit">
    <text evidence="8">Heterodimer with CENPX, sometimes called MHF; this interaction stabilizes both partners. MHF heterodimers can assemble to form tetrameric structures. MHF also coassemble with CENPT-CENPW heterodimers at centromeres to form the tetrameric CENP-T-W-S-X complex. Forms a discrete complex with FANCM and CENPX, called FANCM-MHF; this interaction, probably mediated by direct binding between CENPS and FANCM, leads to synergistic activation of double-stranded DNA binding and strongly stimulates FANCM-mediated DNA remodeling. Recruited by FANCM to the Fanconi anemia (FA) core complex, which consists of CENPS, CENPX, FANCA, FANCB, FANCC, FANCE, FANCF, FANCG, FANCL, FANCM, FAAP24 and FAAP100. The FA core complex associates with Bloom syndrome (BLM) complex, which consists of at least BLM, DNA topoisomerase 3-alpha (TOP3A), RMI1/BLAP75, RPA1/RPA70 and RPA2/RPA32. The super complex between FA and BLM is called BRAFT.</text>
</comment>
<gene>
    <name evidence="9" type="ORF">SNE40_005262</name>
</gene>
<evidence type="ECO:0000256" key="3">
    <source>
        <dbReference type="ARBA" id="ARBA00016388"/>
    </source>
</evidence>
<reference evidence="9 10" key="1">
    <citation type="submission" date="2024-01" db="EMBL/GenBank/DDBJ databases">
        <title>The genome of the rayed Mediterranean limpet Patella caerulea (Linnaeus, 1758).</title>
        <authorList>
            <person name="Anh-Thu Weber A."/>
            <person name="Halstead-Nussloch G."/>
        </authorList>
    </citation>
    <scope>NUCLEOTIDE SEQUENCE [LARGE SCALE GENOMIC DNA]</scope>
    <source>
        <strain evidence="9">AATW-2023a</strain>
        <tissue evidence="9">Whole specimen</tissue>
    </source>
</reference>
<dbReference type="Gene3D" id="1.20.5.4980">
    <property type="match status" value="1"/>
</dbReference>
<dbReference type="GO" id="GO:0031297">
    <property type="term" value="P:replication fork processing"/>
    <property type="evidence" value="ECO:0007669"/>
    <property type="project" value="TreeGrafter"/>
</dbReference>
<dbReference type="GO" id="GO:0046982">
    <property type="term" value="F:protein heterodimerization activity"/>
    <property type="evidence" value="ECO:0007669"/>
    <property type="project" value="InterPro"/>
</dbReference>
<keyword evidence="7" id="KW-0539">Nucleus</keyword>
<evidence type="ECO:0000313" key="9">
    <source>
        <dbReference type="EMBL" id="KAK6187181.1"/>
    </source>
</evidence>
<dbReference type="GO" id="GO:0000712">
    <property type="term" value="P:resolution of meiotic recombination intermediates"/>
    <property type="evidence" value="ECO:0007669"/>
    <property type="project" value="TreeGrafter"/>
</dbReference>
<dbReference type="PANTHER" id="PTHR28680">
    <property type="entry name" value="CENTROMERE PROTEIN X"/>
    <property type="match status" value="1"/>
</dbReference>
<keyword evidence="6" id="KW-0234">DNA repair</keyword>
<keyword evidence="4" id="KW-0227">DNA damage</keyword>
<evidence type="ECO:0000256" key="1">
    <source>
        <dbReference type="ARBA" id="ARBA00004123"/>
    </source>
</evidence>
<dbReference type="SUPFAM" id="SSF47113">
    <property type="entry name" value="Histone-fold"/>
    <property type="match status" value="1"/>
</dbReference>
<dbReference type="Pfam" id="PF09415">
    <property type="entry name" value="CENP-X"/>
    <property type="match status" value="1"/>
</dbReference>
<accession>A0AAN8Q4G1</accession>
<dbReference type="AlphaFoldDB" id="A0AAN8Q4G1"/>
<dbReference type="GO" id="GO:0043240">
    <property type="term" value="C:Fanconi anaemia nuclear complex"/>
    <property type="evidence" value="ECO:0007669"/>
    <property type="project" value="TreeGrafter"/>
</dbReference>
<name>A0AAN8Q4G1_PATCE</name>
<dbReference type="GO" id="GO:0006281">
    <property type="term" value="P:DNA repair"/>
    <property type="evidence" value="ECO:0007669"/>
    <property type="project" value="UniProtKB-KW"/>
</dbReference>
<evidence type="ECO:0000313" key="10">
    <source>
        <dbReference type="Proteomes" id="UP001347796"/>
    </source>
</evidence>
<organism evidence="9 10">
    <name type="scientific">Patella caerulea</name>
    <name type="common">Rayed Mediterranean limpet</name>
    <dbReference type="NCBI Taxonomy" id="87958"/>
    <lineage>
        <taxon>Eukaryota</taxon>
        <taxon>Metazoa</taxon>
        <taxon>Spiralia</taxon>
        <taxon>Lophotrochozoa</taxon>
        <taxon>Mollusca</taxon>
        <taxon>Gastropoda</taxon>
        <taxon>Patellogastropoda</taxon>
        <taxon>Patelloidea</taxon>
        <taxon>Patellidae</taxon>
        <taxon>Patella</taxon>
    </lineage>
</organism>
<dbReference type="EMBL" id="JAZGQO010000004">
    <property type="protein sequence ID" value="KAK6187181.1"/>
    <property type="molecule type" value="Genomic_DNA"/>
</dbReference>
<dbReference type="Gene3D" id="6.10.130.30">
    <property type="match status" value="1"/>
</dbReference>
<comment type="subcellular location">
    <subcellularLocation>
        <location evidence="1">Nucleus</location>
    </subcellularLocation>
</comment>
<evidence type="ECO:0000256" key="2">
    <source>
        <dbReference type="ARBA" id="ARBA00009359"/>
    </source>
</evidence>
<keyword evidence="10" id="KW-1185">Reference proteome</keyword>
<dbReference type="InterPro" id="IPR009072">
    <property type="entry name" value="Histone-fold"/>
</dbReference>
<evidence type="ECO:0000256" key="4">
    <source>
        <dbReference type="ARBA" id="ARBA00022763"/>
    </source>
</evidence>
<proteinExistence type="inferred from homology"/>
<evidence type="ECO:0000256" key="7">
    <source>
        <dbReference type="ARBA" id="ARBA00023242"/>
    </source>
</evidence>
<dbReference type="GO" id="GO:0051382">
    <property type="term" value="P:kinetochore assembly"/>
    <property type="evidence" value="ECO:0007669"/>
    <property type="project" value="InterPro"/>
</dbReference>
<dbReference type="PANTHER" id="PTHR28680:SF1">
    <property type="entry name" value="CENTROMERE PROTEIN X"/>
    <property type="match status" value="1"/>
</dbReference>